<evidence type="ECO:0000313" key="17">
    <source>
        <dbReference type="EMBL" id="OAN42966.1"/>
    </source>
</evidence>
<dbReference type="CDD" id="cd00082">
    <property type="entry name" value="HisKA"/>
    <property type="match status" value="1"/>
</dbReference>
<evidence type="ECO:0000313" key="18">
    <source>
        <dbReference type="Proteomes" id="UP000078428"/>
    </source>
</evidence>
<dbReference type="InterPro" id="IPR036097">
    <property type="entry name" value="HisK_dim/P_sf"/>
</dbReference>
<dbReference type="SMART" id="SM00304">
    <property type="entry name" value="HAMP"/>
    <property type="match status" value="1"/>
</dbReference>
<feature type="domain" description="Response regulatory" evidence="15">
    <location>
        <begin position="851"/>
        <end position="970"/>
    </location>
</feature>
<comment type="subunit">
    <text evidence="10">At low DSF concentrations, interacts with RpfF.</text>
</comment>
<dbReference type="GO" id="GO:0005524">
    <property type="term" value="F:ATP binding"/>
    <property type="evidence" value="ECO:0007669"/>
    <property type="project" value="UniProtKB-KW"/>
</dbReference>
<keyword evidence="6" id="KW-0547">Nucleotide-binding</keyword>
<dbReference type="Gene3D" id="1.10.287.130">
    <property type="match status" value="1"/>
</dbReference>
<dbReference type="PROSITE" id="PS50885">
    <property type="entry name" value="HAMP"/>
    <property type="match status" value="1"/>
</dbReference>
<evidence type="ECO:0000256" key="1">
    <source>
        <dbReference type="ARBA" id="ARBA00000085"/>
    </source>
</evidence>
<protein>
    <recommendedName>
        <fullName evidence="11">Sensory/regulatory protein RpfC</fullName>
        <ecNumber evidence="3">2.7.13.3</ecNumber>
    </recommendedName>
</protein>
<dbReference type="InterPro" id="IPR001789">
    <property type="entry name" value="Sig_transdc_resp-reg_receiver"/>
</dbReference>
<reference evidence="17 18" key="1">
    <citation type="submission" date="2016-04" db="EMBL/GenBank/DDBJ databases">
        <title>Draft genome sequence of freshwater magnetotactic bacteria Magnetospirillum marisnigri SP-1 and Magnetospirillum moscoviense BB-1.</title>
        <authorList>
            <person name="Koziaeva V."/>
            <person name="Dziuba M.V."/>
            <person name="Ivanov T.M."/>
            <person name="Kuznetsov B."/>
            <person name="Grouzdev D.S."/>
        </authorList>
    </citation>
    <scope>NUCLEOTIDE SEQUENCE [LARGE SCALE GENOMIC DNA]</scope>
    <source>
        <strain evidence="17 18">SP-1</strain>
    </source>
</reference>
<dbReference type="EC" id="2.7.13.3" evidence="3"/>
<dbReference type="InterPro" id="IPR011006">
    <property type="entry name" value="CheY-like_superfamily"/>
</dbReference>
<evidence type="ECO:0000259" key="14">
    <source>
        <dbReference type="PROSITE" id="PS50109"/>
    </source>
</evidence>
<evidence type="ECO:0000256" key="5">
    <source>
        <dbReference type="ARBA" id="ARBA00022679"/>
    </source>
</evidence>
<dbReference type="STRING" id="1285242.A6A04_09685"/>
<keyword evidence="13" id="KW-0812">Transmembrane</keyword>
<evidence type="ECO:0000256" key="4">
    <source>
        <dbReference type="ARBA" id="ARBA00022553"/>
    </source>
</evidence>
<evidence type="ECO:0000256" key="2">
    <source>
        <dbReference type="ARBA" id="ARBA00004370"/>
    </source>
</evidence>
<dbReference type="Pfam" id="PF00072">
    <property type="entry name" value="Response_reg"/>
    <property type="match status" value="1"/>
</dbReference>
<dbReference type="GO" id="GO:0016020">
    <property type="term" value="C:membrane"/>
    <property type="evidence" value="ECO:0007669"/>
    <property type="project" value="UniProtKB-SubCell"/>
</dbReference>
<dbReference type="Proteomes" id="UP000078428">
    <property type="component" value="Unassembled WGS sequence"/>
</dbReference>
<evidence type="ECO:0000256" key="9">
    <source>
        <dbReference type="ARBA" id="ARBA00023012"/>
    </source>
</evidence>
<dbReference type="PROSITE" id="PS50110">
    <property type="entry name" value="RESPONSE_REGULATORY"/>
    <property type="match status" value="1"/>
</dbReference>
<dbReference type="PANTHER" id="PTHR45339:SF5">
    <property type="entry name" value="HISTIDINE KINASE"/>
    <property type="match status" value="1"/>
</dbReference>
<organism evidence="17 18">
    <name type="scientific">Paramagnetospirillum marisnigri</name>
    <dbReference type="NCBI Taxonomy" id="1285242"/>
    <lineage>
        <taxon>Bacteria</taxon>
        <taxon>Pseudomonadati</taxon>
        <taxon>Pseudomonadota</taxon>
        <taxon>Alphaproteobacteria</taxon>
        <taxon>Rhodospirillales</taxon>
        <taxon>Magnetospirillaceae</taxon>
        <taxon>Paramagnetospirillum</taxon>
    </lineage>
</organism>
<dbReference type="PANTHER" id="PTHR45339">
    <property type="entry name" value="HYBRID SIGNAL TRANSDUCTION HISTIDINE KINASE J"/>
    <property type="match status" value="1"/>
</dbReference>
<feature type="transmembrane region" description="Helical" evidence="13">
    <location>
        <begin position="21"/>
        <end position="41"/>
    </location>
</feature>
<keyword evidence="9" id="KW-0902">Two-component regulatory system</keyword>
<keyword evidence="8" id="KW-0067">ATP-binding</keyword>
<dbReference type="InterPro" id="IPR004358">
    <property type="entry name" value="Sig_transdc_His_kin-like_C"/>
</dbReference>
<evidence type="ECO:0000256" key="3">
    <source>
        <dbReference type="ARBA" id="ARBA00012438"/>
    </source>
</evidence>
<dbReference type="AlphaFoldDB" id="A0A178M4H7"/>
<dbReference type="SMART" id="SM00448">
    <property type="entry name" value="REC"/>
    <property type="match status" value="1"/>
</dbReference>
<evidence type="ECO:0000256" key="7">
    <source>
        <dbReference type="ARBA" id="ARBA00022777"/>
    </source>
</evidence>
<accession>A0A178M4H7</accession>
<evidence type="ECO:0000259" key="16">
    <source>
        <dbReference type="PROSITE" id="PS50885"/>
    </source>
</evidence>
<comment type="caution">
    <text evidence="17">The sequence shown here is derived from an EMBL/GenBank/DDBJ whole genome shotgun (WGS) entry which is preliminary data.</text>
</comment>
<dbReference type="Pfam" id="PF02518">
    <property type="entry name" value="HATPase_c"/>
    <property type="match status" value="1"/>
</dbReference>
<dbReference type="InterPro" id="IPR036890">
    <property type="entry name" value="HATPase_C_sf"/>
</dbReference>
<feature type="transmembrane region" description="Helical" evidence="13">
    <location>
        <begin position="301"/>
        <end position="323"/>
    </location>
</feature>
<dbReference type="EMBL" id="LWQT01000131">
    <property type="protein sequence ID" value="OAN42966.1"/>
    <property type="molecule type" value="Genomic_DNA"/>
</dbReference>
<dbReference type="RefSeq" id="WP_068495958.1">
    <property type="nucleotide sequence ID" value="NZ_LWQT01000131.1"/>
</dbReference>
<dbReference type="InterPro" id="IPR005467">
    <property type="entry name" value="His_kinase_dom"/>
</dbReference>
<dbReference type="GO" id="GO:0000155">
    <property type="term" value="F:phosphorelay sensor kinase activity"/>
    <property type="evidence" value="ECO:0007669"/>
    <property type="project" value="InterPro"/>
</dbReference>
<dbReference type="InterPro" id="IPR003661">
    <property type="entry name" value="HisK_dim/P_dom"/>
</dbReference>
<gene>
    <name evidence="17" type="ORF">A6A04_09685</name>
</gene>
<dbReference type="PROSITE" id="PS50109">
    <property type="entry name" value="HIS_KIN"/>
    <property type="match status" value="1"/>
</dbReference>
<dbReference type="CDD" id="cd16922">
    <property type="entry name" value="HATPase_EvgS-ArcB-TorS-like"/>
    <property type="match status" value="1"/>
</dbReference>
<sequence>MATRHFIRWIRALPIAWRIPLVVVLNLFVALAVGGLGWHAASVVNADLDQLRQVQTRTGALADIDIRAGRLQGLIRQYLANPSDDLLKDAMRRSEELFVAMGDATAHEKPLSADAVAMHEAARRFVAGFQTLKAINADISRLYESQVLQATSEMSGLYAILNSTARTRSGDQLAPTLVKSHENFVETLIAINVFYFNGNPARAVDAQASLDRMTATMPVLAQLAGNDLQRDALQVLEQRGRSLTGAIDTMSRAFDERSRILADEVDANQEAMSEAIDRLIAQGRAREDKLQSRSKAQLTQLAVAGALAAGLLLAFSALVSWMIGQSIRAPLLSLREAMEAGAEGDWTREVEGRDLHDELAAMARTVEVFKRNAVEKLRLELEREEAGRRSDEAKRRTLQDLLAQMEAHEHPISLTGPVAAVAETEAAEIAAVFNRVLAKFQEASQERDAAIRALTEAKEAAETANLAKSSFLAAMSHEIRTPMNGVVGLLELLGLTRLDEDQRDLIATTRESGLALLRIIDDVLDFSKIEAGRMELERLPVSLVQLIDGVLHLITPDATAKGITLSGFVDPALPSLVLADSVRLRQILVNLAGNAVKFTPSGRVAIHAEQAGRGTDGRILVRLRVVDTGIGISPALRDRLFQPFVQAETSTTRQFGGTGLGLSITRRLVELMDGSIGVDSQPGVGSSFWCVLALDAAATAELEPVVEPDFMGIRILVALPEAEELTDTAQEVERLGAAVVRLARLAPVASEPALAHFDVAVVDAAEILDTGRGALTTSPLLLVGGETQGRFDLERLPNCVGFLGRPLERNQVVIAIASALGGSGPVAHCRPVCAPLQPSLDLASPRWDGPPVLVAEDHPVNQQVILRQLDMLGYPAELAPDGAAALAAWRSKRFAAVLTDCHMPVMDGFQLTEAIRAEEALAGAPRIPIIALTANALSGESERCLEAGMDRYLAKPVDLIRLRDALDAVLRIDPKII</sequence>
<keyword evidence="13" id="KW-1133">Transmembrane helix</keyword>
<dbReference type="SUPFAM" id="SSF55874">
    <property type="entry name" value="ATPase domain of HSP90 chaperone/DNA topoisomerase II/histidine kinase"/>
    <property type="match status" value="1"/>
</dbReference>
<dbReference type="SUPFAM" id="SSF47384">
    <property type="entry name" value="Homodimeric domain of signal transducing histidine kinase"/>
    <property type="match status" value="1"/>
</dbReference>
<keyword evidence="5" id="KW-0808">Transferase</keyword>
<keyword evidence="7" id="KW-0418">Kinase</keyword>
<name>A0A178M4H7_9PROT</name>
<comment type="subcellular location">
    <subcellularLocation>
        <location evidence="2">Membrane</location>
    </subcellularLocation>
</comment>
<dbReference type="Gene3D" id="6.10.340.10">
    <property type="match status" value="1"/>
</dbReference>
<keyword evidence="13" id="KW-0472">Membrane</keyword>
<proteinExistence type="predicted"/>
<dbReference type="FunFam" id="3.30.565.10:FF:000010">
    <property type="entry name" value="Sensor histidine kinase RcsC"/>
    <property type="match status" value="1"/>
</dbReference>
<dbReference type="InterPro" id="IPR003660">
    <property type="entry name" value="HAMP_dom"/>
</dbReference>
<dbReference type="Pfam" id="PF00512">
    <property type="entry name" value="HisKA"/>
    <property type="match status" value="1"/>
</dbReference>
<dbReference type="FunFam" id="1.10.287.130:FF:000002">
    <property type="entry name" value="Two-component osmosensing histidine kinase"/>
    <property type="match status" value="1"/>
</dbReference>
<dbReference type="CDD" id="cd17546">
    <property type="entry name" value="REC_hyHK_CKI1_RcsC-like"/>
    <property type="match status" value="1"/>
</dbReference>
<dbReference type="SMART" id="SM00387">
    <property type="entry name" value="HATPase_c"/>
    <property type="match status" value="1"/>
</dbReference>
<evidence type="ECO:0000256" key="10">
    <source>
        <dbReference type="ARBA" id="ARBA00064003"/>
    </source>
</evidence>
<dbReference type="Gene3D" id="3.30.565.10">
    <property type="entry name" value="Histidine kinase-like ATPase, C-terminal domain"/>
    <property type="match status" value="1"/>
</dbReference>
<keyword evidence="4 12" id="KW-0597">Phosphoprotein</keyword>
<evidence type="ECO:0000256" key="8">
    <source>
        <dbReference type="ARBA" id="ARBA00022840"/>
    </source>
</evidence>
<keyword evidence="18" id="KW-1185">Reference proteome</keyword>
<evidence type="ECO:0000256" key="13">
    <source>
        <dbReference type="SAM" id="Phobius"/>
    </source>
</evidence>
<comment type="catalytic activity">
    <reaction evidence="1">
        <text>ATP + protein L-histidine = ADP + protein N-phospho-L-histidine.</text>
        <dbReference type="EC" id="2.7.13.3"/>
    </reaction>
</comment>
<dbReference type="InterPro" id="IPR003594">
    <property type="entry name" value="HATPase_dom"/>
</dbReference>
<dbReference type="Gene3D" id="3.40.50.2300">
    <property type="match status" value="1"/>
</dbReference>
<feature type="domain" description="HAMP" evidence="16">
    <location>
        <begin position="325"/>
        <end position="378"/>
    </location>
</feature>
<dbReference type="SMART" id="SM00388">
    <property type="entry name" value="HisKA"/>
    <property type="match status" value="1"/>
</dbReference>
<evidence type="ECO:0000256" key="11">
    <source>
        <dbReference type="ARBA" id="ARBA00068150"/>
    </source>
</evidence>
<evidence type="ECO:0000259" key="15">
    <source>
        <dbReference type="PROSITE" id="PS50110"/>
    </source>
</evidence>
<dbReference type="SUPFAM" id="SSF158472">
    <property type="entry name" value="HAMP domain-like"/>
    <property type="match status" value="1"/>
</dbReference>
<feature type="domain" description="Histidine kinase" evidence="14">
    <location>
        <begin position="474"/>
        <end position="696"/>
    </location>
</feature>
<evidence type="ECO:0000256" key="12">
    <source>
        <dbReference type="PROSITE-ProRule" id="PRU00169"/>
    </source>
</evidence>
<dbReference type="PRINTS" id="PR00344">
    <property type="entry name" value="BCTRLSENSOR"/>
</dbReference>
<dbReference type="SUPFAM" id="SSF52172">
    <property type="entry name" value="CheY-like"/>
    <property type="match status" value="1"/>
</dbReference>
<feature type="modified residue" description="4-aspartylphosphate" evidence="12">
    <location>
        <position position="900"/>
    </location>
</feature>
<evidence type="ECO:0000256" key="6">
    <source>
        <dbReference type="ARBA" id="ARBA00022741"/>
    </source>
</evidence>